<evidence type="ECO:0000259" key="6">
    <source>
        <dbReference type="SMART" id="SM00704"/>
    </source>
</evidence>
<dbReference type="Pfam" id="PF09360">
    <property type="entry name" value="zf-CDGSH"/>
    <property type="match status" value="1"/>
</dbReference>
<evidence type="ECO:0000256" key="5">
    <source>
        <dbReference type="ARBA" id="ARBA00034078"/>
    </source>
</evidence>
<dbReference type="WBParaSite" id="ACRNAN_scaffold4122.g7875.t1">
    <property type="protein sequence ID" value="ACRNAN_scaffold4122.g7875.t1"/>
    <property type="gene ID" value="ACRNAN_scaffold4122.g7875"/>
</dbReference>
<sequence>MWKLTRSESVGQLYRLPQRCFSSKKNIQVLNPSAAIQPFKADLKNVLERKPVWVKLEPGKEYKWCACGRSNNQPWCDDKKNFYCHDVYTNLPRPVIFKVDKEGEYCLCMCKQTNKRPLCDGTHKTIDQKPRSEDAVELCMQGDSPVYDGVAHKLGYRPKEDKWQK</sequence>
<comment type="cofactor">
    <cofactor evidence="5">
        <name>[2Fe-2S] cluster</name>
        <dbReference type="ChEBI" id="CHEBI:190135"/>
    </cofactor>
</comment>
<organism evidence="7 8">
    <name type="scientific">Acrobeloides nanus</name>
    <dbReference type="NCBI Taxonomy" id="290746"/>
    <lineage>
        <taxon>Eukaryota</taxon>
        <taxon>Metazoa</taxon>
        <taxon>Ecdysozoa</taxon>
        <taxon>Nematoda</taxon>
        <taxon>Chromadorea</taxon>
        <taxon>Rhabditida</taxon>
        <taxon>Tylenchina</taxon>
        <taxon>Cephalobomorpha</taxon>
        <taxon>Cephaloboidea</taxon>
        <taxon>Cephalobidae</taxon>
        <taxon>Acrobeloides</taxon>
    </lineage>
</organism>
<dbReference type="PANTHER" id="PTHR46491:SF3">
    <property type="entry name" value="CDGSH IRON-SULFUR DOMAIN-CONTAINING PROTEIN 3, MITOCHONDRIAL"/>
    <property type="match status" value="1"/>
</dbReference>
<accession>A0A914DU43</accession>
<dbReference type="InterPro" id="IPR018967">
    <property type="entry name" value="FeS-contain_CDGSH-typ"/>
</dbReference>
<keyword evidence="4" id="KW-0411">Iron-sulfur</keyword>
<dbReference type="InterPro" id="IPR042216">
    <property type="entry name" value="MitoNEET_CISD"/>
</dbReference>
<evidence type="ECO:0000313" key="8">
    <source>
        <dbReference type="WBParaSite" id="ACRNAN_scaffold4122.g7875.t1"/>
    </source>
</evidence>
<dbReference type="Proteomes" id="UP000887540">
    <property type="component" value="Unplaced"/>
</dbReference>
<feature type="domain" description="Iron-binding zinc finger CDGSH type" evidence="6">
    <location>
        <begin position="92"/>
        <end position="129"/>
    </location>
</feature>
<evidence type="ECO:0000256" key="1">
    <source>
        <dbReference type="ARBA" id="ARBA00022714"/>
    </source>
</evidence>
<keyword evidence="7" id="KW-1185">Reference proteome</keyword>
<dbReference type="AlphaFoldDB" id="A0A914DU43"/>
<evidence type="ECO:0000256" key="3">
    <source>
        <dbReference type="ARBA" id="ARBA00023004"/>
    </source>
</evidence>
<dbReference type="GO" id="GO:0005739">
    <property type="term" value="C:mitochondrion"/>
    <property type="evidence" value="ECO:0007669"/>
    <property type="project" value="TreeGrafter"/>
</dbReference>
<dbReference type="SMART" id="SM00704">
    <property type="entry name" value="ZnF_CDGSH"/>
    <property type="match status" value="2"/>
</dbReference>
<reference evidence="8" key="1">
    <citation type="submission" date="2022-11" db="UniProtKB">
        <authorList>
            <consortium name="WormBaseParasite"/>
        </authorList>
    </citation>
    <scope>IDENTIFICATION</scope>
</reference>
<evidence type="ECO:0000313" key="7">
    <source>
        <dbReference type="Proteomes" id="UP000887540"/>
    </source>
</evidence>
<dbReference type="InterPro" id="IPR052950">
    <property type="entry name" value="CISD"/>
</dbReference>
<dbReference type="PANTHER" id="PTHR46491">
    <property type="entry name" value="CDGSH IRON SULFUR DOMAIN PROTEIN HOMOLOG"/>
    <property type="match status" value="1"/>
</dbReference>
<keyword evidence="2" id="KW-0479">Metal-binding</keyword>
<proteinExistence type="predicted"/>
<name>A0A914DU43_9BILA</name>
<keyword evidence="3" id="KW-0408">Iron</keyword>
<keyword evidence="1" id="KW-0001">2Fe-2S</keyword>
<feature type="domain" description="Iron-binding zinc finger CDGSH type" evidence="6">
    <location>
        <begin position="49"/>
        <end position="83"/>
    </location>
</feature>
<evidence type="ECO:0000256" key="4">
    <source>
        <dbReference type="ARBA" id="ARBA00023014"/>
    </source>
</evidence>
<dbReference type="GO" id="GO:0051537">
    <property type="term" value="F:2 iron, 2 sulfur cluster binding"/>
    <property type="evidence" value="ECO:0007669"/>
    <property type="project" value="UniProtKB-KW"/>
</dbReference>
<evidence type="ECO:0000256" key="2">
    <source>
        <dbReference type="ARBA" id="ARBA00022723"/>
    </source>
</evidence>
<dbReference type="GO" id="GO:0046872">
    <property type="term" value="F:metal ion binding"/>
    <property type="evidence" value="ECO:0007669"/>
    <property type="project" value="UniProtKB-KW"/>
</dbReference>
<protein>
    <submittedName>
        <fullName evidence="8">Iron-binding zinc finger CDGSH type domain-containing protein</fullName>
    </submittedName>
</protein>
<dbReference type="Gene3D" id="3.40.5.90">
    <property type="entry name" value="CDGSH iron-sulfur domain, mitoNEET-type"/>
    <property type="match status" value="2"/>
</dbReference>